<comment type="caution">
    <text evidence="1">The sequence shown here is derived from an EMBL/GenBank/DDBJ whole genome shotgun (WGS) entry which is preliminary data.</text>
</comment>
<feature type="non-terminal residue" evidence="1">
    <location>
        <position position="1"/>
    </location>
</feature>
<protein>
    <submittedName>
        <fullName evidence="1">Uncharacterized protein</fullName>
    </submittedName>
</protein>
<sequence length="33" mass="4038">DDFHLLRVKQKIINLLKEEFQTDDLDLKIIKRV</sequence>
<accession>X1TLY6</accession>
<evidence type="ECO:0000313" key="1">
    <source>
        <dbReference type="EMBL" id="GAJ06284.1"/>
    </source>
</evidence>
<organism evidence="1">
    <name type="scientific">marine sediment metagenome</name>
    <dbReference type="NCBI Taxonomy" id="412755"/>
    <lineage>
        <taxon>unclassified sequences</taxon>
        <taxon>metagenomes</taxon>
        <taxon>ecological metagenomes</taxon>
    </lineage>
</organism>
<dbReference type="AlphaFoldDB" id="X1TLY6"/>
<dbReference type="EMBL" id="BARW01026515">
    <property type="protein sequence ID" value="GAJ06284.1"/>
    <property type="molecule type" value="Genomic_DNA"/>
</dbReference>
<gene>
    <name evidence="1" type="ORF">S12H4_43225</name>
</gene>
<proteinExistence type="predicted"/>
<name>X1TLY6_9ZZZZ</name>
<reference evidence="1" key="1">
    <citation type="journal article" date="2014" name="Front. Microbiol.">
        <title>High frequency of phylogenetically diverse reductive dehalogenase-homologous genes in deep subseafloor sedimentary metagenomes.</title>
        <authorList>
            <person name="Kawai M."/>
            <person name="Futagami T."/>
            <person name="Toyoda A."/>
            <person name="Takaki Y."/>
            <person name="Nishi S."/>
            <person name="Hori S."/>
            <person name="Arai W."/>
            <person name="Tsubouchi T."/>
            <person name="Morono Y."/>
            <person name="Uchiyama I."/>
            <person name="Ito T."/>
            <person name="Fujiyama A."/>
            <person name="Inagaki F."/>
            <person name="Takami H."/>
        </authorList>
    </citation>
    <scope>NUCLEOTIDE SEQUENCE</scope>
    <source>
        <strain evidence="1">Expedition CK06-06</strain>
    </source>
</reference>